<name>A0AAD4TH84_9MAGN</name>
<proteinExistence type="predicted"/>
<protein>
    <submittedName>
        <fullName evidence="2">Uncharacterized protein</fullName>
    </submittedName>
</protein>
<dbReference type="EMBL" id="JAJJMB010001710">
    <property type="protein sequence ID" value="KAI3956137.1"/>
    <property type="molecule type" value="Genomic_DNA"/>
</dbReference>
<sequence>MFAKKTPAQSAKSTAHKVVENVANAAHSVSKAAQPKNKGHHTHHHQQTGTTPVMHTAKDAVKTVKKAVGMK</sequence>
<evidence type="ECO:0000313" key="2">
    <source>
        <dbReference type="EMBL" id="KAI3956137.1"/>
    </source>
</evidence>
<evidence type="ECO:0000256" key="1">
    <source>
        <dbReference type="SAM" id="MobiDB-lite"/>
    </source>
</evidence>
<dbReference type="Proteomes" id="UP001202328">
    <property type="component" value="Unassembled WGS sequence"/>
</dbReference>
<keyword evidence="3" id="KW-1185">Reference proteome</keyword>
<reference evidence="2" key="1">
    <citation type="submission" date="2022-04" db="EMBL/GenBank/DDBJ databases">
        <title>A functionally conserved STORR gene fusion in Papaver species that diverged 16.8 million years ago.</title>
        <authorList>
            <person name="Catania T."/>
        </authorList>
    </citation>
    <scope>NUCLEOTIDE SEQUENCE</scope>
    <source>
        <strain evidence="2">S-188037</strain>
    </source>
</reference>
<accession>A0AAD4TH84</accession>
<evidence type="ECO:0000313" key="3">
    <source>
        <dbReference type="Proteomes" id="UP001202328"/>
    </source>
</evidence>
<comment type="caution">
    <text evidence="2">The sequence shown here is derived from an EMBL/GenBank/DDBJ whole genome shotgun (WGS) entry which is preliminary data.</text>
</comment>
<organism evidence="2 3">
    <name type="scientific">Papaver atlanticum</name>
    <dbReference type="NCBI Taxonomy" id="357466"/>
    <lineage>
        <taxon>Eukaryota</taxon>
        <taxon>Viridiplantae</taxon>
        <taxon>Streptophyta</taxon>
        <taxon>Embryophyta</taxon>
        <taxon>Tracheophyta</taxon>
        <taxon>Spermatophyta</taxon>
        <taxon>Magnoliopsida</taxon>
        <taxon>Ranunculales</taxon>
        <taxon>Papaveraceae</taxon>
        <taxon>Papaveroideae</taxon>
        <taxon>Papaver</taxon>
    </lineage>
</organism>
<feature type="region of interest" description="Disordered" evidence="1">
    <location>
        <begin position="27"/>
        <end position="56"/>
    </location>
</feature>
<feature type="compositionally biased region" description="Basic residues" evidence="1">
    <location>
        <begin position="37"/>
        <end position="46"/>
    </location>
</feature>
<gene>
    <name evidence="2" type="ORF">MKW98_027451</name>
</gene>
<dbReference type="AlphaFoldDB" id="A0AAD4TH84"/>